<sequence>MSMVPGLESSSEEISEHLAARGAPVQAMELVGAGLEDLIVVRVESVRRHPNADRLSLCDVDRGGEILQVVCGAPVIEEGGYYPFAGVGVSLPDGVRLKKVKIRGEYSNGMLCSEREIGLGRDQSGIMRLPNDLTVGQPLVEALGLNDIRMDIEVTPNRGDLLSHLGLVLSIQTTLLS</sequence>
<gene>
    <name evidence="4" type="ORF">METZ01_LOCUS408018</name>
</gene>
<name>A0A382W924_9ZZZZ</name>
<dbReference type="Pfam" id="PF01588">
    <property type="entry name" value="tRNA_bind"/>
    <property type="match status" value="1"/>
</dbReference>
<protein>
    <recommendedName>
        <fullName evidence="3">tRNA-binding domain-containing protein</fullName>
    </recommendedName>
</protein>
<dbReference type="InterPro" id="IPR002547">
    <property type="entry name" value="tRNA-bd_dom"/>
</dbReference>
<evidence type="ECO:0000259" key="3">
    <source>
        <dbReference type="PROSITE" id="PS50886"/>
    </source>
</evidence>
<dbReference type="FunFam" id="2.40.50.140:FF:000045">
    <property type="entry name" value="Phenylalanine--tRNA ligase beta subunit"/>
    <property type="match status" value="1"/>
</dbReference>
<accession>A0A382W924</accession>
<evidence type="ECO:0000313" key="4">
    <source>
        <dbReference type="EMBL" id="SVD55164.1"/>
    </source>
</evidence>
<dbReference type="GO" id="GO:0000049">
    <property type="term" value="F:tRNA binding"/>
    <property type="evidence" value="ECO:0007669"/>
    <property type="project" value="UniProtKB-KW"/>
</dbReference>
<dbReference type="EMBL" id="UINC01157916">
    <property type="protein sequence ID" value="SVD55164.1"/>
    <property type="molecule type" value="Genomic_DNA"/>
</dbReference>
<dbReference type="CDD" id="cd02796">
    <property type="entry name" value="tRNA_bind_bactPheRS"/>
    <property type="match status" value="1"/>
</dbReference>
<evidence type="ECO:0000256" key="1">
    <source>
        <dbReference type="ARBA" id="ARBA00022555"/>
    </source>
</evidence>
<keyword evidence="1" id="KW-0820">tRNA-binding</keyword>
<proteinExistence type="predicted"/>
<organism evidence="4">
    <name type="scientific">marine metagenome</name>
    <dbReference type="NCBI Taxonomy" id="408172"/>
    <lineage>
        <taxon>unclassified sequences</taxon>
        <taxon>metagenomes</taxon>
        <taxon>ecological metagenomes</taxon>
    </lineage>
</organism>
<reference evidence="4" key="1">
    <citation type="submission" date="2018-05" db="EMBL/GenBank/DDBJ databases">
        <authorList>
            <person name="Lanie J.A."/>
            <person name="Ng W.-L."/>
            <person name="Kazmierczak K.M."/>
            <person name="Andrzejewski T.M."/>
            <person name="Davidsen T.M."/>
            <person name="Wayne K.J."/>
            <person name="Tettelin H."/>
            <person name="Glass J.I."/>
            <person name="Rusch D."/>
            <person name="Podicherti R."/>
            <person name="Tsui H.-C.T."/>
            <person name="Winkler M.E."/>
        </authorList>
    </citation>
    <scope>NUCLEOTIDE SEQUENCE</scope>
</reference>
<feature type="domain" description="TRNA-binding" evidence="3">
    <location>
        <begin position="32"/>
        <end position="140"/>
    </location>
</feature>
<dbReference type="PROSITE" id="PS50886">
    <property type="entry name" value="TRBD"/>
    <property type="match status" value="1"/>
</dbReference>
<dbReference type="InterPro" id="IPR033714">
    <property type="entry name" value="tRNA_bind_bactPheRS"/>
</dbReference>
<dbReference type="Gene3D" id="3.30.56.10">
    <property type="match status" value="1"/>
</dbReference>
<dbReference type="Gene3D" id="2.40.50.140">
    <property type="entry name" value="Nucleic acid-binding proteins"/>
    <property type="match status" value="1"/>
</dbReference>
<evidence type="ECO:0000256" key="2">
    <source>
        <dbReference type="ARBA" id="ARBA00022884"/>
    </source>
</evidence>
<dbReference type="SUPFAM" id="SSF50249">
    <property type="entry name" value="Nucleic acid-binding proteins"/>
    <property type="match status" value="1"/>
</dbReference>
<dbReference type="NCBIfam" id="NF045760">
    <property type="entry name" value="YtpR"/>
    <property type="match status" value="1"/>
</dbReference>
<feature type="non-terminal residue" evidence="4">
    <location>
        <position position="177"/>
    </location>
</feature>
<dbReference type="AlphaFoldDB" id="A0A382W924"/>
<dbReference type="InterPro" id="IPR012340">
    <property type="entry name" value="NA-bd_OB-fold"/>
</dbReference>
<keyword evidence="2" id="KW-0694">RNA-binding</keyword>